<proteinExistence type="predicted"/>
<dbReference type="EC" id="2.7.13.3" evidence="3"/>
<dbReference type="PANTHER" id="PTHR45569">
    <property type="entry name" value="SENSOR PROTEIN KDPD"/>
    <property type="match status" value="1"/>
</dbReference>
<protein>
    <recommendedName>
        <fullName evidence="3">histidine kinase</fullName>
        <ecNumber evidence="3">2.7.13.3</ecNumber>
    </recommendedName>
</protein>
<dbReference type="GO" id="GO:0005524">
    <property type="term" value="F:ATP binding"/>
    <property type="evidence" value="ECO:0007669"/>
    <property type="project" value="UniProtKB-KW"/>
</dbReference>
<dbReference type="InterPro" id="IPR036890">
    <property type="entry name" value="HATPase_C_sf"/>
</dbReference>
<name>A0A1H9ZQK2_9GAMM</name>
<dbReference type="InterPro" id="IPR005467">
    <property type="entry name" value="His_kinase_dom"/>
</dbReference>
<evidence type="ECO:0000256" key="10">
    <source>
        <dbReference type="ARBA" id="ARBA00022989"/>
    </source>
</evidence>
<dbReference type="Gene3D" id="3.30.450.40">
    <property type="match status" value="1"/>
</dbReference>
<evidence type="ECO:0000256" key="9">
    <source>
        <dbReference type="ARBA" id="ARBA00022840"/>
    </source>
</evidence>
<keyword evidence="7" id="KW-0547">Nucleotide-binding</keyword>
<dbReference type="PRINTS" id="PR00344">
    <property type="entry name" value="BCTRLSENSOR"/>
</dbReference>
<keyword evidence="12 13" id="KW-0472">Membrane</keyword>
<dbReference type="Pfam" id="PF00512">
    <property type="entry name" value="HisKA"/>
    <property type="match status" value="1"/>
</dbReference>
<dbReference type="GO" id="GO:0005886">
    <property type="term" value="C:plasma membrane"/>
    <property type="evidence" value="ECO:0007669"/>
    <property type="project" value="TreeGrafter"/>
</dbReference>
<keyword evidence="9" id="KW-0067">ATP-binding</keyword>
<feature type="domain" description="Histidine kinase" evidence="14">
    <location>
        <begin position="286"/>
        <end position="500"/>
    </location>
</feature>
<reference evidence="16" key="1">
    <citation type="submission" date="2016-10" db="EMBL/GenBank/DDBJ databases">
        <authorList>
            <person name="Varghese N."/>
            <person name="Submissions S."/>
        </authorList>
    </citation>
    <scope>NUCLEOTIDE SEQUENCE [LARGE SCALE GENOMIC DNA]</scope>
    <source>
        <strain evidence="16">DSM 18579</strain>
    </source>
</reference>
<organism evidence="15 16">
    <name type="scientific">Thorsellia anophelis DSM 18579</name>
    <dbReference type="NCBI Taxonomy" id="1123402"/>
    <lineage>
        <taxon>Bacteria</taxon>
        <taxon>Pseudomonadati</taxon>
        <taxon>Pseudomonadota</taxon>
        <taxon>Gammaproteobacteria</taxon>
        <taxon>Enterobacterales</taxon>
        <taxon>Thorselliaceae</taxon>
        <taxon>Thorsellia</taxon>
    </lineage>
</organism>
<dbReference type="PROSITE" id="PS50109">
    <property type="entry name" value="HIS_KIN"/>
    <property type="match status" value="1"/>
</dbReference>
<keyword evidence="11" id="KW-0902">Two-component regulatory system</keyword>
<dbReference type="InterPro" id="IPR003661">
    <property type="entry name" value="HisK_dim/P_dom"/>
</dbReference>
<comment type="subcellular location">
    <subcellularLocation>
        <location evidence="2">Membrane</location>
        <topology evidence="2">Multi-pass membrane protein</topology>
    </subcellularLocation>
</comment>
<dbReference type="EMBL" id="FOHV01000004">
    <property type="protein sequence ID" value="SES83102.1"/>
    <property type="molecule type" value="Genomic_DNA"/>
</dbReference>
<keyword evidence="5" id="KW-0808">Transferase</keyword>
<evidence type="ECO:0000313" key="15">
    <source>
        <dbReference type="EMBL" id="SES83102.1"/>
    </source>
</evidence>
<dbReference type="InterPro" id="IPR029016">
    <property type="entry name" value="GAF-like_dom_sf"/>
</dbReference>
<evidence type="ECO:0000256" key="7">
    <source>
        <dbReference type="ARBA" id="ARBA00022741"/>
    </source>
</evidence>
<keyword evidence="16" id="KW-1185">Reference proteome</keyword>
<dbReference type="InterPro" id="IPR025201">
    <property type="entry name" value="KdpD_TM"/>
</dbReference>
<evidence type="ECO:0000256" key="2">
    <source>
        <dbReference type="ARBA" id="ARBA00004141"/>
    </source>
</evidence>
<dbReference type="SUPFAM" id="SSF55874">
    <property type="entry name" value="ATPase domain of HSP90 chaperone/DNA topoisomerase II/histidine kinase"/>
    <property type="match status" value="1"/>
</dbReference>
<evidence type="ECO:0000256" key="5">
    <source>
        <dbReference type="ARBA" id="ARBA00022679"/>
    </source>
</evidence>
<evidence type="ECO:0000256" key="3">
    <source>
        <dbReference type="ARBA" id="ARBA00012438"/>
    </source>
</evidence>
<evidence type="ECO:0000256" key="1">
    <source>
        <dbReference type="ARBA" id="ARBA00000085"/>
    </source>
</evidence>
<dbReference type="Gene3D" id="1.20.120.620">
    <property type="entry name" value="Backbone structure of the membrane domain of e. Coli histidine kinase receptor kdpd"/>
    <property type="match status" value="1"/>
</dbReference>
<keyword evidence="6 13" id="KW-0812">Transmembrane</keyword>
<evidence type="ECO:0000256" key="13">
    <source>
        <dbReference type="SAM" id="Phobius"/>
    </source>
</evidence>
<dbReference type="InterPro" id="IPR038318">
    <property type="entry name" value="KdpD_sf"/>
</dbReference>
<feature type="transmembrane region" description="Helical" evidence="13">
    <location>
        <begin position="20"/>
        <end position="38"/>
    </location>
</feature>
<feature type="transmembrane region" description="Helical" evidence="13">
    <location>
        <begin position="44"/>
        <end position="61"/>
    </location>
</feature>
<dbReference type="Pfam" id="PF02518">
    <property type="entry name" value="HATPase_c"/>
    <property type="match status" value="1"/>
</dbReference>
<dbReference type="CDD" id="cd00082">
    <property type="entry name" value="HisKA"/>
    <property type="match status" value="1"/>
</dbReference>
<gene>
    <name evidence="15" type="ORF">SAMN02583745_00616</name>
</gene>
<dbReference type="InterPro" id="IPR036097">
    <property type="entry name" value="HisK_dim/P_sf"/>
</dbReference>
<dbReference type="OrthoDB" id="9806130at2"/>
<evidence type="ECO:0000256" key="12">
    <source>
        <dbReference type="ARBA" id="ARBA00023136"/>
    </source>
</evidence>
<dbReference type="Proteomes" id="UP000242642">
    <property type="component" value="Unassembled WGS sequence"/>
</dbReference>
<dbReference type="Gene3D" id="3.30.565.10">
    <property type="entry name" value="Histidine kinase-like ATPase, C-terminal domain"/>
    <property type="match status" value="1"/>
</dbReference>
<evidence type="ECO:0000313" key="16">
    <source>
        <dbReference type="Proteomes" id="UP000242642"/>
    </source>
</evidence>
<feature type="transmembrane region" description="Helical" evidence="13">
    <location>
        <begin position="95"/>
        <end position="119"/>
    </location>
</feature>
<dbReference type="InterPro" id="IPR004358">
    <property type="entry name" value="Sig_transdc_His_kin-like_C"/>
</dbReference>
<evidence type="ECO:0000256" key="6">
    <source>
        <dbReference type="ARBA" id="ARBA00022692"/>
    </source>
</evidence>
<keyword evidence="10 13" id="KW-1133">Transmembrane helix</keyword>
<dbReference type="SMART" id="SM00388">
    <property type="entry name" value="HisKA"/>
    <property type="match status" value="1"/>
</dbReference>
<evidence type="ECO:0000256" key="8">
    <source>
        <dbReference type="ARBA" id="ARBA00022777"/>
    </source>
</evidence>
<keyword evidence="4" id="KW-0597">Phosphoprotein</keyword>
<dbReference type="SMART" id="SM00387">
    <property type="entry name" value="HATPase_c"/>
    <property type="match status" value="1"/>
</dbReference>
<keyword evidence="8 15" id="KW-0418">Kinase</keyword>
<dbReference type="Pfam" id="PF13493">
    <property type="entry name" value="DUF4118"/>
    <property type="match status" value="1"/>
</dbReference>
<dbReference type="InterPro" id="IPR003594">
    <property type="entry name" value="HATPase_dom"/>
</dbReference>
<sequence>MYSSFLNYINNCRLPPLKGYCFAVLICFFTVIITKQIVSSFETANIMMIFLLSVVVIAVKAGRGPAALAAFINVLAMDFFYIGPVFTFSVLDLQYLMTFAIMLGVGLLIGQLTAGLRFAATLAEKREQRASSLFQLTQHLSAVVSREQVKTIGERVIRHFYSGEVVFLLVNDEFELQLDALQHPDIEIEAINWTFFNAKISGIYTRHFSDSKWLYMPLEAPSSLGGILMLKADNPEGLSSPEQLRHLQTITRQLAIALERIHFSCKAQTAYIKYETEQLRSTLLSAISHDLRTPLTALTIMAEQLKNEYKENKKLYYQIDNLVAKTCQINRLAMNLLEMARLQSGDVNIAADWQSIEEIVGSALRSVEQNIPKDKLITKLPCDLPLVQFDAMLIERVLVNLVENAIKYGKPPIEISVEVLPSFLVIKVLDHGDGIPQDLVGKEYKLFETFTRGVSESAQTGVGLGLAIVKAIVLAHKGTITAANSKTGGACFTIKLPRKAPPEIMEEEICSYQ</sequence>
<dbReference type="RefSeq" id="WP_093317744.1">
    <property type="nucleotide sequence ID" value="NZ_FOHV01000004.1"/>
</dbReference>
<dbReference type="InterPro" id="IPR052023">
    <property type="entry name" value="Histidine_kinase_KdpD"/>
</dbReference>
<accession>A0A1H9ZQK2</accession>
<dbReference type="STRING" id="1123402.SAMN02583745_00616"/>
<feature type="transmembrane region" description="Helical" evidence="13">
    <location>
        <begin position="68"/>
        <end position="89"/>
    </location>
</feature>
<evidence type="ECO:0000259" key="14">
    <source>
        <dbReference type="PROSITE" id="PS50109"/>
    </source>
</evidence>
<evidence type="ECO:0000256" key="11">
    <source>
        <dbReference type="ARBA" id="ARBA00023012"/>
    </source>
</evidence>
<evidence type="ECO:0000256" key="4">
    <source>
        <dbReference type="ARBA" id="ARBA00022553"/>
    </source>
</evidence>
<dbReference type="PANTHER" id="PTHR45569:SF1">
    <property type="entry name" value="SENSOR PROTEIN KDPD"/>
    <property type="match status" value="1"/>
</dbReference>
<dbReference type="AlphaFoldDB" id="A0A1H9ZQK2"/>
<comment type="catalytic activity">
    <reaction evidence="1">
        <text>ATP + protein L-histidine = ADP + protein N-phospho-L-histidine.</text>
        <dbReference type="EC" id="2.7.13.3"/>
    </reaction>
</comment>
<dbReference type="Gene3D" id="1.10.287.130">
    <property type="match status" value="1"/>
</dbReference>
<dbReference type="SUPFAM" id="SSF47384">
    <property type="entry name" value="Homodimeric domain of signal transducing histidine kinase"/>
    <property type="match status" value="1"/>
</dbReference>
<dbReference type="GO" id="GO:0000155">
    <property type="term" value="F:phosphorelay sensor kinase activity"/>
    <property type="evidence" value="ECO:0007669"/>
    <property type="project" value="InterPro"/>
</dbReference>